<comment type="caution">
    <text evidence="6">The sequence shown here is derived from an EMBL/GenBank/DDBJ whole genome shotgun (WGS) entry which is preliminary data.</text>
</comment>
<dbReference type="InterPro" id="IPR001347">
    <property type="entry name" value="SIS_dom"/>
</dbReference>
<feature type="domain" description="HTH rpiR-type" evidence="4">
    <location>
        <begin position="12"/>
        <end position="88"/>
    </location>
</feature>
<evidence type="ECO:0000313" key="6">
    <source>
        <dbReference type="EMBL" id="TKT70509.1"/>
    </source>
</evidence>
<gene>
    <name evidence="6" type="ORF">YH63_003265</name>
</gene>
<dbReference type="PANTHER" id="PTHR30514">
    <property type="entry name" value="GLUCOKINASE"/>
    <property type="match status" value="1"/>
</dbReference>
<dbReference type="InterPro" id="IPR047640">
    <property type="entry name" value="RpiR-like"/>
</dbReference>
<dbReference type="InterPro" id="IPR000281">
    <property type="entry name" value="HTH_RpiR"/>
</dbReference>
<dbReference type="PANTHER" id="PTHR30514:SF20">
    <property type="entry name" value="TRANSCRIPTIONAL REGULATOR"/>
    <property type="match status" value="1"/>
</dbReference>
<evidence type="ECO:0000259" key="5">
    <source>
        <dbReference type="PROSITE" id="PS51464"/>
    </source>
</evidence>
<protein>
    <submittedName>
        <fullName evidence="6">MurR/RpiR family transcriptional regulator</fullName>
    </submittedName>
</protein>
<evidence type="ECO:0000313" key="7">
    <source>
        <dbReference type="Proteomes" id="UP000034832"/>
    </source>
</evidence>
<name>A0A4U6BK15_9BRAD</name>
<dbReference type="GO" id="GO:0003677">
    <property type="term" value="F:DNA binding"/>
    <property type="evidence" value="ECO:0007669"/>
    <property type="project" value="UniProtKB-KW"/>
</dbReference>
<feature type="domain" description="SIS" evidence="5">
    <location>
        <begin position="143"/>
        <end position="281"/>
    </location>
</feature>
<keyword evidence="2" id="KW-0238">DNA-binding</keyword>
<dbReference type="Proteomes" id="UP000034832">
    <property type="component" value="Unassembled WGS sequence"/>
</dbReference>
<keyword evidence="1" id="KW-0805">Transcription regulation</keyword>
<dbReference type="InterPro" id="IPR046348">
    <property type="entry name" value="SIS_dom_sf"/>
</dbReference>
<reference evidence="6" key="1">
    <citation type="submission" date="2019-04" db="EMBL/GenBank/DDBJ databases">
        <title>Whole genome sequencing of cave bacteria.</title>
        <authorList>
            <person name="Gan H.M."/>
            <person name="Barton H."/>
            <person name="Savka M.A."/>
        </authorList>
    </citation>
    <scope>NUCLEOTIDE SEQUENCE [LARGE SCALE GENOMIC DNA]</scope>
    <source>
        <strain evidence="6">LC387</strain>
    </source>
</reference>
<dbReference type="Pfam" id="PF01418">
    <property type="entry name" value="HTH_6"/>
    <property type="match status" value="1"/>
</dbReference>
<dbReference type="PROSITE" id="PS51071">
    <property type="entry name" value="HTH_RPIR"/>
    <property type="match status" value="1"/>
</dbReference>
<keyword evidence="3" id="KW-0804">Transcription</keyword>
<dbReference type="SUPFAM" id="SSF53697">
    <property type="entry name" value="SIS domain"/>
    <property type="match status" value="1"/>
</dbReference>
<evidence type="ECO:0000259" key="4">
    <source>
        <dbReference type="PROSITE" id="PS51071"/>
    </source>
</evidence>
<dbReference type="InterPro" id="IPR035472">
    <property type="entry name" value="RpiR-like_SIS"/>
</dbReference>
<dbReference type="OrthoDB" id="9814005at2"/>
<dbReference type="GO" id="GO:1901135">
    <property type="term" value="P:carbohydrate derivative metabolic process"/>
    <property type="evidence" value="ECO:0007669"/>
    <property type="project" value="InterPro"/>
</dbReference>
<dbReference type="InterPro" id="IPR036388">
    <property type="entry name" value="WH-like_DNA-bd_sf"/>
</dbReference>
<dbReference type="CDD" id="cd05013">
    <property type="entry name" value="SIS_RpiR"/>
    <property type="match status" value="1"/>
</dbReference>
<organism evidence="6 7">
    <name type="scientific">Afipia massiliensis</name>
    <dbReference type="NCBI Taxonomy" id="211460"/>
    <lineage>
        <taxon>Bacteria</taxon>
        <taxon>Pseudomonadati</taxon>
        <taxon>Pseudomonadota</taxon>
        <taxon>Alphaproteobacteria</taxon>
        <taxon>Hyphomicrobiales</taxon>
        <taxon>Nitrobacteraceae</taxon>
        <taxon>Afipia</taxon>
    </lineage>
</organism>
<dbReference type="Gene3D" id="1.10.10.10">
    <property type="entry name" value="Winged helix-like DNA-binding domain superfamily/Winged helix DNA-binding domain"/>
    <property type="match status" value="1"/>
</dbReference>
<dbReference type="Gene3D" id="3.40.50.10490">
    <property type="entry name" value="Glucose-6-phosphate isomerase like protein, domain 1"/>
    <property type="match status" value="1"/>
</dbReference>
<keyword evidence="7" id="KW-1185">Reference proteome</keyword>
<evidence type="ECO:0000256" key="3">
    <source>
        <dbReference type="ARBA" id="ARBA00023163"/>
    </source>
</evidence>
<dbReference type="GO" id="GO:0097367">
    <property type="term" value="F:carbohydrate derivative binding"/>
    <property type="evidence" value="ECO:0007669"/>
    <property type="project" value="InterPro"/>
</dbReference>
<proteinExistence type="predicted"/>
<dbReference type="STRING" id="211460.YH63_15625"/>
<accession>A0A4U6BK15</accession>
<dbReference type="InterPro" id="IPR009057">
    <property type="entry name" value="Homeodomain-like_sf"/>
</dbReference>
<dbReference type="EMBL" id="LBIA02000001">
    <property type="protein sequence ID" value="TKT70509.1"/>
    <property type="molecule type" value="Genomic_DNA"/>
</dbReference>
<dbReference type="Pfam" id="PF01380">
    <property type="entry name" value="SIS"/>
    <property type="match status" value="1"/>
</dbReference>
<dbReference type="SUPFAM" id="SSF46689">
    <property type="entry name" value="Homeodomain-like"/>
    <property type="match status" value="1"/>
</dbReference>
<dbReference type="AlphaFoldDB" id="A0A4U6BK15"/>
<sequence length="286" mass="31086">MLPMMPSIKSYEDLRREIARRHADLSDRLQRIAKYAVDHPDDIALNTVSTLASEIGVQPSSIVRFANAFGFGGFSEMQQIFRSRLVADASSGYRARIANVRGEKSVSGNSNDPIAVLTREVDADIASLQEMGQSADRQLLKRAISLMSNASTIYVVAQGRSFPVAFYLSYALGRLEVRSHLIDGIGGLNKAVAQTATPDDLLIAISFRDYSPDVVGVVDIASKRRVPIIAITDSPLSPIAALAKVSFEIRSAMEDRPFRSLVAPMALSQALVVALGHHLTSEQRST</sequence>
<dbReference type="GO" id="GO:0003700">
    <property type="term" value="F:DNA-binding transcription factor activity"/>
    <property type="evidence" value="ECO:0007669"/>
    <property type="project" value="InterPro"/>
</dbReference>
<evidence type="ECO:0000256" key="1">
    <source>
        <dbReference type="ARBA" id="ARBA00023015"/>
    </source>
</evidence>
<evidence type="ECO:0000256" key="2">
    <source>
        <dbReference type="ARBA" id="ARBA00023125"/>
    </source>
</evidence>
<dbReference type="PROSITE" id="PS51464">
    <property type="entry name" value="SIS"/>
    <property type="match status" value="1"/>
</dbReference>